<protein>
    <recommendedName>
        <fullName evidence="3">DUF2281 domain-containing protein</fullName>
    </recommendedName>
</protein>
<sequence length="90" mass="10186">MINLEQIQEDINQLPEEVQNLLIDFIELLKKRYSLAKNPEIAAKINPEAQSTLDILKESGLIGCISAESDLSTNYKSVLKEGLKAKYDHR</sequence>
<dbReference type="AlphaFoldDB" id="A0A0F6U500"/>
<evidence type="ECO:0008006" key="3">
    <source>
        <dbReference type="Google" id="ProtNLM"/>
    </source>
</evidence>
<accession>A0A0F6U500</accession>
<reference evidence="1 2" key="1">
    <citation type="journal article" date="2015" name="Genome Announc.">
        <title>Complete Genome Sequence of Microcystis aeruginosa NIES-2549, a Bloom-Forming Cyanobacterium from Lake Kasumigaura, Japan.</title>
        <authorList>
            <person name="Yamaguchi H."/>
            <person name="Suzuki S."/>
            <person name="Tanabe Y."/>
            <person name="Osana Y."/>
            <person name="Shimura Y."/>
            <person name="Ishida K."/>
            <person name="Kawachi M."/>
        </authorList>
    </citation>
    <scope>NUCLEOTIDE SEQUENCE [LARGE SCALE GENOMIC DNA]</scope>
    <source>
        <strain evidence="1 2">NIES-2549</strain>
    </source>
</reference>
<proteinExistence type="predicted"/>
<dbReference type="EMBL" id="CP011304">
    <property type="protein sequence ID" value="AKE64999.1"/>
    <property type="molecule type" value="Genomic_DNA"/>
</dbReference>
<dbReference type="Proteomes" id="UP000034103">
    <property type="component" value="Chromosome"/>
</dbReference>
<organism evidence="1 2">
    <name type="scientific">Microcystis aeruginosa NIES-2549</name>
    <dbReference type="NCBI Taxonomy" id="1641812"/>
    <lineage>
        <taxon>Bacteria</taxon>
        <taxon>Bacillati</taxon>
        <taxon>Cyanobacteriota</taxon>
        <taxon>Cyanophyceae</taxon>
        <taxon>Oscillatoriophycideae</taxon>
        <taxon>Chroococcales</taxon>
        <taxon>Microcystaceae</taxon>
        <taxon>Microcystis</taxon>
    </lineage>
</organism>
<dbReference type="RefSeq" id="WP_046662405.1">
    <property type="nucleotide sequence ID" value="NZ_CP011304.1"/>
</dbReference>
<dbReference type="HOGENOM" id="CLU_188368_0_0_3"/>
<name>A0A0F6U500_MICAE</name>
<gene>
    <name evidence="1" type="ORF">MYAER_2659</name>
</gene>
<evidence type="ECO:0000313" key="2">
    <source>
        <dbReference type="Proteomes" id="UP000034103"/>
    </source>
</evidence>
<evidence type="ECO:0000313" key="1">
    <source>
        <dbReference type="EMBL" id="AKE64999.1"/>
    </source>
</evidence>
<dbReference type="PATRIC" id="fig|1641812.3.peg.2752"/>